<evidence type="ECO:0000259" key="9">
    <source>
        <dbReference type="PROSITE" id="PS50862"/>
    </source>
</evidence>
<dbReference type="GO" id="GO:0005829">
    <property type="term" value="C:cytosol"/>
    <property type="evidence" value="ECO:0007669"/>
    <property type="project" value="TreeGrafter"/>
</dbReference>
<dbReference type="EC" id="6.3.1.1" evidence="7 8"/>
<dbReference type="InterPro" id="IPR006195">
    <property type="entry name" value="aa-tRNA-synth_II"/>
</dbReference>
<dbReference type="PANTHER" id="PTHR30073:SF5">
    <property type="entry name" value="ASPARTATE--AMMONIA LIGASE"/>
    <property type="match status" value="1"/>
</dbReference>
<dbReference type="PROSITE" id="PS50862">
    <property type="entry name" value="AA_TRNA_LIGASE_II"/>
    <property type="match status" value="1"/>
</dbReference>
<evidence type="ECO:0000256" key="1">
    <source>
        <dbReference type="ARBA" id="ARBA00022490"/>
    </source>
</evidence>
<dbReference type="PANTHER" id="PTHR30073">
    <property type="entry name" value="ASPARTATE--AMMONIA LIGASE"/>
    <property type="match status" value="1"/>
</dbReference>
<evidence type="ECO:0000256" key="2">
    <source>
        <dbReference type="ARBA" id="ARBA00022598"/>
    </source>
</evidence>
<organism evidence="10 11">
    <name type="scientific">Candidatus Fimadaptatus faecigallinarum</name>
    <dbReference type="NCBI Taxonomy" id="2840814"/>
    <lineage>
        <taxon>Bacteria</taxon>
        <taxon>Bacillati</taxon>
        <taxon>Bacillota</taxon>
        <taxon>Clostridia</taxon>
        <taxon>Eubacteriales</taxon>
        <taxon>Candidatus Fimadaptatus</taxon>
    </lineage>
</organism>
<dbReference type="Proteomes" id="UP000824123">
    <property type="component" value="Unassembled WGS sequence"/>
</dbReference>
<comment type="similarity">
    <text evidence="7">Belongs to the class-II aminoacyl-tRNA synthetase family. AsnA subfamily.</text>
</comment>
<gene>
    <name evidence="7" type="primary">asnA</name>
    <name evidence="10" type="ORF">IAC59_09390</name>
</gene>
<accession>A0A9D1S5B7</accession>
<evidence type="ECO:0000256" key="3">
    <source>
        <dbReference type="ARBA" id="ARBA00022605"/>
    </source>
</evidence>
<dbReference type="InterPro" id="IPR045864">
    <property type="entry name" value="aa-tRNA-synth_II/BPL/LPL"/>
</dbReference>
<dbReference type="GO" id="GO:0016740">
    <property type="term" value="F:transferase activity"/>
    <property type="evidence" value="ECO:0007669"/>
    <property type="project" value="UniProtKB-ARBA"/>
</dbReference>
<dbReference type="NCBIfam" id="TIGR00669">
    <property type="entry name" value="asnA"/>
    <property type="match status" value="1"/>
</dbReference>
<reference evidence="10" key="1">
    <citation type="submission" date="2020-10" db="EMBL/GenBank/DDBJ databases">
        <authorList>
            <person name="Gilroy R."/>
        </authorList>
    </citation>
    <scope>NUCLEOTIDE SEQUENCE</scope>
    <source>
        <strain evidence="10">ChiSxjej2B14-8506</strain>
    </source>
</reference>
<comment type="pathway">
    <text evidence="7">Amino-acid biosynthesis; L-asparagine biosynthesis; L-asparagine from L-aspartate (ammonia route): step 1/1.</text>
</comment>
<evidence type="ECO:0000256" key="8">
    <source>
        <dbReference type="NCBIfam" id="TIGR00669"/>
    </source>
</evidence>
<dbReference type="GO" id="GO:0005524">
    <property type="term" value="F:ATP binding"/>
    <property type="evidence" value="ECO:0007669"/>
    <property type="project" value="UniProtKB-UniRule"/>
</dbReference>
<dbReference type="SUPFAM" id="SSF55681">
    <property type="entry name" value="Class II aaRS and biotin synthetases"/>
    <property type="match status" value="1"/>
</dbReference>
<evidence type="ECO:0000256" key="5">
    <source>
        <dbReference type="ARBA" id="ARBA00022840"/>
    </source>
</evidence>
<dbReference type="AlphaFoldDB" id="A0A9D1S5B7"/>
<dbReference type="Pfam" id="PF03590">
    <property type="entry name" value="AsnA"/>
    <property type="match status" value="1"/>
</dbReference>
<comment type="catalytic activity">
    <reaction evidence="7">
        <text>L-aspartate + NH4(+) + ATP = L-asparagine + AMP + diphosphate + H(+)</text>
        <dbReference type="Rhea" id="RHEA:11372"/>
        <dbReference type="ChEBI" id="CHEBI:15378"/>
        <dbReference type="ChEBI" id="CHEBI:28938"/>
        <dbReference type="ChEBI" id="CHEBI:29991"/>
        <dbReference type="ChEBI" id="CHEBI:30616"/>
        <dbReference type="ChEBI" id="CHEBI:33019"/>
        <dbReference type="ChEBI" id="CHEBI:58048"/>
        <dbReference type="ChEBI" id="CHEBI:456215"/>
        <dbReference type="EC" id="6.3.1.1"/>
    </reaction>
</comment>
<feature type="domain" description="Aminoacyl-transfer RNA synthetases class-II family profile" evidence="9">
    <location>
        <begin position="34"/>
        <end position="321"/>
    </location>
</feature>
<name>A0A9D1S5B7_9FIRM</name>
<evidence type="ECO:0000256" key="7">
    <source>
        <dbReference type="HAMAP-Rule" id="MF_00555"/>
    </source>
</evidence>
<dbReference type="GO" id="GO:0140096">
    <property type="term" value="F:catalytic activity, acting on a protein"/>
    <property type="evidence" value="ECO:0007669"/>
    <property type="project" value="UniProtKB-ARBA"/>
</dbReference>
<dbReference type="EMBL" id="DVNK01000056">
    <property type="protein sequence ID" value="HIU47451.1"/>
    <property type="molecule type" value="Genomic_DNA"/>
</dbReference>
<keyword evidence="4 7" id="KW-0547">Nucleotide-binding</keyword>
<keyword evidence="1 7" id="KW-0963">Cytoplasm</keyword>
<dbReference type="PIRSF" id="PIRSF001555">
    <property type="entry name" value="Asp_ammon_ligase"/>
    <property type="match status" value="1"/>
</dbReference>
<keyword evidence="2 7" id="KW-0436">Ligase</keyword>
<comment type="subcellular location">
    <subcellularLocation>
        <location evidence="7">Cytoplasm</location>
    </subcellularLocation>
</comment>
<dbReference type="GO" id="GO:0004071">
    <property type="term" value="F:aspartate-ammonia ligase activity"/>
    <property type="evidence" value="ECO:0007669"/>
    <property type="project" value="UniProtKB-UniRule"/>
</dbReference>
<keyword evidence="5 7" id="KW-0067">ATP-binding</keyword>
<protein>
    <recommendedName>
        <fullName evidence="7 8">Aspartate--ammonia ligase</fullName>
        <ecNumber evidence="7 8">6.3.1.1</ecNumber>
    </recommendedName>
    <alternativeName>
        <fullName evidence="7">Asparagine synthetase A</fullName>
    </alternativeName>
</protein>
<keyword evidence="6 7" id="KW-0061">Asparagine biosynthesis</keyword>
<dbReference type="InterPro" id="IPR004618">
    <property type="entry name" value="AsnA"/>
</dbReference>
<proteinExistence type="inferred from homology"/>
<reference evidence="10" key="2">
    <citation type="journal article" date="2021" name="PeerJ">
        <title>Extensive microbial diversity within the chicken gut microbiome revealed by metagenomics and culture.</title>
        <authorList>
            <person name="Gilroy R."/>
            <person name="Ravi A."/>
            <person name="Getino M."/>
            <person name="Pursley I."/>
            <person name="Horton D.L."/>
            <person name="Alikhan N.F."/>
            <person name="Baker D."/>
            <person name="Gharbi K."/>
            <person name="Hall N."/>
            <person name="Watson M."/>
            <person name="Adriaenssens E.M."/>
            <person name="Foster-Nyarko E."/>
            <person name="Jarju S."/>
            <person name="Secka A."/>
            <person name="Antonio M."/>
            <person name="Oren A."/>
            <person name="Chaudhuri R.R."/>
            <person name="La Ragione R."/>
            <person name="Hildebrand F."/>
            <person name="Pallen M.J."/>
        </authorList>
    </citation>
    <scope>NUCLEOTIDE SEQUENCE</scope>
    <source>
        <strain evidence="10">ChiSxjej2B14-8506</strain>
    </source>
</reference>
<sequence length="336" mass="37929">MTGIQIPANYTPIMNARETNVAIKRLKDGFENCLAEALNLTRVSAPLFVDANTGLNDNLSGTERPVSFSTGESPDAHIEIVHSLAKWKRAALGRMGFARGEGLYTDMNAIRRDEVTDNMHSYYVDQWDWELVLSREERTRTKLHQLVEHIYSVFLRTEADLYAFDLRMTPVLPREITFLTSQELEDEYPTLTPKQRENVAARKYGAVFIENIGGPLRSGRPHDLRAPDYDDWALNGDILFDYPLLNCAMEMSSMGIRVDEKSLMEQLCASGHEDWAQRPFHSALLNGELPLTAGGGIGQSRLCMFFLKKAHIGEVHSSIWPDDAVRTLRDAGIELL</sequence>
<evidence type="ECO:0000313" key="11">
    <source>
        <dbReference type="Proteomes" id="UP000824123"/>
    </source>
</evidence>
<evidence type="ECO:0000313" key="10">
    <source>
        <dbReference type="EMBL" id="HIU47451.1"/>
    </source>
</evidence>
<evidence type="ECO:0000256" key="4">
    <source>
        <dbReference type="ARBA" id="ARBA00022741"/>
    </source>
</evidence>
<keyword evidence="3 7" id="KW-0028">Amino-acid biosynthesis</keyword>
<dbReference type="GO" id="GO:0070981">
    <property type="term" value="P:L-asparagine biosynthetic process"/>
    <property type="evidence" value="ECO:0007669"/>
    <property type="project" value="UniProtKB-UniRule"/>
</dbReference>
<comment type="caution">
    <text evidence="10">The sequence shown here is derived from an EMBL/GenBank/DDBJ whole genome shotgun (WGS) entry which is preliminary data.</text>
</comment>
<dbReference type="HAMAP" id="MF_00555">
    <property type="entry name" value="AsnA"/>
    <property type="match status" value="1"/>
</dbReference>
<evidence type="ECO:0000256" key="6">
    <source>
        <dbReference type="ARBA" id="ARBA00022888"/>
    </source>
</evidence>
<dbReference type="Gene3D" id="3.30.930.10">
    <property type="entry name" value="Bira Bifunctional Protein, Domain 2"/>
    <property type="match status" value="1"/>
</dbReference>